<keyword evidence="4" id="KW-1185">Reference proteome</keyword>
<comment type="caution">
    <text evidence="3">The sequence shown here is derived from an EMBL/GenBank/DDBJ whole genome shotgun (WGS) entry which is preliminary data.</text>
</comment>
<gene>
    <name evidence="2" type="ORF">EDS130_LOCUS41527</name>
    <name evidence="3" type="ORF">XAT740_LOCUS45487</name>
</gene>
<evidence type="ECO:0000313" key="2">
    <source>
        <dbReference type="EMBL" id="CAF1482587.1"/>
    </source>
</evidence>
<dbReference type="AlphaFoldDB" id="A0A815ZCK8"/>
<reference evidence="3" key="1">
    <citation type="submission" date="2021-02" db="EMBL/GenBank/DDBJ databases">
        <authorList>
            <person name="Nowell W R."/>
        </authorList>
    </citation>
    <scope>NUCLEOTIDE SEQUENCE</scope>
</reference>
<feature type="compositionally biased region" description="Polar residues" evidence="1">
    <location>
        <begin position="9"/>
        <end position="22"/>
    </location>
</feature>
<dbReference type="EMBL" id="CAJNOR010005949">
    <property type="protein sequence ID" value="CAF1580802.1"/>
    <property type="molecule type" value="Genomic_DNA"/>
</dbReference>
<accession>A0A815ZCK8</accession>
<feature type="region of interest" description="Disordered" evidence="1">
    <location>
        <begin position="1"/>
        <end position="33"/>
    </location>
</feature>
<dbReference type="Proteomes" id="UP000663852">
    <property type="component" value="Unassembled WGS sequence"/>
</dbReference>
<name>A0A815ZCK8_ADIRI</name>
<sequence>MHKNKNRQQCKQDSGSRNSSIPNREDDTYTSHKSPTTFEGCNYTVTLRVAPAEHGIKCYSSRWYTHQFTGINAFNHYFKYLLPNEDGFTLPDIWDGYFHITLAKFRLDRNNLPMAENNLVKRINEKFLHSGCAPFEGIFPCRFKSSTLDVQPGSKRYGKVKDVNFITLGVTDLENAFGKLRSYLDIIEEAIEQNDDACLYELSKDCIPEAHVTVRKYRQRNIPLGRLHYLKQLVKDNPIEFQCVALDITQTRRQACSRELQTNWWIGVTANFLKCTKCGTKFTDESKDTCMNVNCGAKEPMYECSGCGTRGDVGKSWPGYCRYCKKYERLRPLWSTKPEQGP</sequence>
<protein>
    <submittedName>
        <fullName evidence="3">Uncharacterized protein</fullName>
    </submittedName>
</protein>
<evidence type="ECO:0000313" key="4">
    <source>
        <dbReference type="Proteomes" id="UP000663828"/>
    </source>
</evidence>
<evidence type="ECO:0000256" key="1">
    <source>
        <dbReference type="SAM" id="MobiDB-lite"/>
    </source>
</evidence>
<evidence type="ECO:0000313" key="3">
    <source>
        <dbReference type="EMBL" id="CAF1580802.1"/>
    </source>
</evidence>
<dbReference type="OrthoDB" id="10055128at2759"/>
<dbReference type="EMBL" id="CAJNOJ010000551">
    <property type="protein sequence ID" value="CAF1482587.1"/>
    <property type="molecule type" value="Genomic_DNA"/>
</dbReference>
<organism evidence="3 4">
    <name type="scientific">Adineta ricciae</name>
    <name type="common">Rotifer</name>
    <dbReference type="NCBI Taxonomy" id="249248"/>
    <lineage>
        <taxon>Eukaryota</taxon>
        <taxon>Metazoa</taxon>
        <taxon>Spiralia</taxon>
        <taxon>Gnathifera</taxon>
        <taxon>Rotifera</taxon>
        <taxon>Eurotatoria</taxon>
        <taxon>Bdelloidea</taxon>
        <taxon>Adinetida</taxon>
        <taxon>Adinetidae</taxon>
        <taxon>Adineta</taxon>
    </lineage>
</organism>
<proteinExistence type="predicted"/>
<dbReference type="Proteomes" id="UP000663828">
    <property type="component" value="Unassembled WGS sequence"/>
</dbReference>